<sequence length="195" mass="21617">MSRSDRPPLMMNRRHFLRVALLGSGAAVLGGAWARKLLASDAAPADLLLECFADADGRHLGPCRVHKLVLSEAQWKQRLTDEAFYVMRREGTERAFSGAYWNQHAKGLYRCPGCDTALFDSSTKFDSGTGWPSFWQPIAKANVIEHSDNTWGMQRTAVNCAGCDSHLGHVFDDGPKPTGLRYCMNSAALRFIPRS</sequence>
<evidence type="ECO:0000256" key="1">
    <source>
        <dbReference type="ARBA" id="ARBA00007174"/>
    </source>
</evidence>
<evidence type="ECO:0000313" key="11">
    <source>
        <dbReference type="EMBL" id="RDD82989.1"/>
    </source>
</evidence>
<evidence type="ECO:0000256" key="6">
    <source>
        <dbReference type="ARBA" id="ARBA00023002"/>
    </source>
</evidence>
<feature type="binding site" evidence="9">
    <location>
        <position position="163"/>
    </location>
    <ligand>
        <name>Zn(2+)</name>
        <dbReference type="ChEBI" id="CHEBI:29105"/>
    </ligand>
</feature>
<reference evidence="11 12" key="1">
    <citation type="submission" date="2018-07" db="EMBL/GenBank/DDBJ databases">
        <title>Dyella tabacisoli L4-6T, whole genome shotgun sequence.</title>
        <authorList>
            <person name="Zhou X.-K."/>
            <person name="Li W.-J."/>
            <person name="Duan Y.-Q."/>
        </authorList>
    </citation>
    <scope>NUCLEOTIDE SEQUENCE [LARGE SCALE GENOMIC DNA]</scope>
    <source>
        <strain evidence="11 12">L4-6</strain>
    </source>
</reference>
<dbReference type="GO" id="GO:0005737">
    <property type="term" value="C:cytoplasm"/>
    <property type="evidence" value="ECO:0007669"/>
    <property type="project" value="TreeGrafter"/>
</dbReference>
<evidence type="ECO:0000256" key="2">
    <source>
        <dbReference type="ARBA" id="ARBA00012499"/>
    </source>
</evidence>
<protein>
    <recommendedName>
        <fullName evidence="3 9">Peptide methionine sulfoxide reductase MsrB</fullName>
        <ecNumber evidence="2 9">1.8.4.12</ecNumber>
    </recommendedName>
    <alternativeName>
        <fullName evidence="8 9">Peptide-methionine (R)-S-oxide reductase</fullName>
    </alternativeName>
</protein>
<evidence type="ECO:0000256" key="7">
    <source>
        <dbReference type="ARBA" id="ARBA00048488"/>
    </source>
</evidence>
<dbReference type="GO" id="GO:0008270">
    <property type="term" value="F:zinc ion binding"/>
    <property type="evidence" value="ECO:0007669"/>
    <property type="project" value="UniProtKB-UniRule"/>
</dbReference>
<dbReference type="NCBIfam" id="TIGR00357">
    <property type="entry name" value="peptide-methionine (R)-S-oxide reductase MsrB"/>
    <property type="match status" value="1"/>
</dbReference>
<dbReference type="EMBL" id="QQAH01000002">
    <property type="protein sequence ID" value="RDD82989.1"/>
    <property type="molecule type" value="Genomic_DNA"/>
</dbReference>
<keyword evidence="12" id="KW-1185">Reference proteome</keyword>
<evidence type="ECO:0000259" key="10">
    <source>
        <dbReference type="PROSITE" id="PS51790"/>
    </source>
</evidence>
<dbReference type="AlphaFoldDB" id="A0A369UXD0"/>
<dbReference type="HAMAP" id="MF_01400">
    <property type="entry name" value="MsrB"/>
    <property type="match status" value="1"/>
</dbReference>
<evidence type="ECO:0000256" key="9">
    <source>
        <dbReference type="HAMAP-Rule" id="MF_01400"/>
    </source>
</evidence>
<dbReference type="SUPFAM" id="SSF51316">
    <property type="entry name" value="Mss4-like"/>
    <property type="match status" value="1"/>
</dbReference>
<dbReference type="RefSeq" id="WP_114844103.1">
    <property type="nucleotide sequence ID" value="NZ_JBHSPE010000001.1"/>
</dbReference>
<dbReference type="PROSITE" id="PS51790">
    <property type="entry name" value="MSRB"/>
    <property type="match status" value="1"/>
</dbReference>
<accession>A0A369UXD0</accession>
<comment type="caution">
    <text evidence="11">The sequence shown here is derived from an EMBL/GenBank/DDBJ whole genome shotgun (WGS) entry which is preliminary data.</text>
</comment>
<dbReference type="InterPro" id="IPR028427">
    <property type="entry name" value="Met_Sox_Rdtase_MsrB"/>
</dbReference>
<evidence type="ECO:0000256" key="8">
    <source>
        <dbReference type="ARBA" id="ARBA00075819"/>
    </source>
</evidence>
<dbReference type="InterPro" id="IPR006311">
    <property type="entry name" value="TAT_signal"/>
</dbReference>
<dbReference type="FunFam" id="2.170.150.20:FF:000001">
    <property type="entry name" value="Peptide methionine sulfoxide reductase MsrB"/>
    <property type="match status" value="1"/>
</dbReference>
<evidence type="ECO:0000256" key="3">
    <source>
        <dbReference type="ARBA" id="ARBA00021130"/>
    </source>
</evidence>
<name>A0A369UXD0_9GAMM</name>
<keyword evidence="5 9" id="KW-0862">Zinc</keyword>
<dbReference type="PANTHER" id="PTHR10173:SF52">
    <property type="entry name" value="METHIONINE-R-SULFOXIDE REDUCTASE B1"/>
    <property type="match status" value="1"/>
</dbReference>
<dbReference type="Proteomes" id="UP000253782">
    <property type="component" value="Unassembled WGS sequence"/>
</dbReference>
<comment type="catalytic activity">
    <reaction evidence="7 9">
        <text>L-methionyl-[protein] + [thioredoxin]-disulfide + H2O = L-methionyl-(R)-S-oxide-[protein] + [thioredoxin]-dithiol</text>
        <dbReference type="Rhea" id="RHEA:24164"/>
        <dbReference type="Rhea" id="RHEA-COMP:10698"/>
        <dbReference type="Rhea" id="RHEA-COMP:10700"/>
        <dbReference type="Rhea" id="RHEA-COMP:12313"/>
        <dbReference type="Rhea" id="RHEA-COMP:12314"/>
        <dbReference type="ChEBI" id="CHEBI:15377"/>
        <dbReference type="ChEBI" id="CHEBI:16044"/>
        <dbReference type="ChEBI" id="CHEBI:29950"/>
        <dbReference type="ChEBI" id="CHEBI:45764"/>
        <dbReference type="ChEBI" id="CHEBI:50058"/>
        <dbReference type="EC" id="1.8.4.12"/>
    </reaction>
</comment>
<feature type="binding site" evidence="9">
    <location>
        <position position="160"/>
    </location>
    <ligand>
        <name>Zn(2+)</name>
        <dbReference type="ChEBI" id="CHEBI:29105"/>
    </ligand>
</feature>
<evidence type="ECO:0000256" key="5">
    <source>
        <dbReference type="ARBA" id="ARBA00022833"/>
    </source>
</evidence>
<dbReference type="PANTHER" id="PTHR10173">
    <property type="entry name" value="METHIONINE SULFOXIDE REDUCTASE"/>
    <property type="match status" value="1"/>
</dbReference>
<dbReference type="InterPro" id="IPR002579">
    <property type="entry name" value="Met_Sox_Rdtase_MsrB_dom"/>
</dbReference>
<dbReference type="EC" id="1.8.4.12" evidence="2 9"/>
<proteinExistence type="inferred from homology"/>
<dbReference type="GO" id="GO:0030091">
    <property type="term" value="P:protein repair"/>
    <property type="evidence" value="ECO:0007669"/>
    <property type="project" value="InterPro"/>
</dbReference>
<dbReference type="Gene3D" id="2.170.150.20">
    <property type="entry name" value="Peptide methionine sulfoxide reductase"/>
    <property type="match status" value="1"/>
</dbReference>
<feature type="binding site" evidence="9">
    <location>
        <position position="111"/>
    </location>
    <ligand>
        <name>Zn(2+)</name>
        <dbReference type="ChEBI" id="CHEBI:29105"/>
    </ligand>
</feature>
<comment type="similarity">
    <text evidence="1 9">Belongs to the MsrB Met sulfoxide reductase family.</text>
</comment>
<keyword evidence="4 9" id="KW-0479">Metal-binding</keyword>
<dbReference type="Pfam" id="PF01641">
    <property type="entry name" value="SelR"/>
    <property type="match status" value="1"/>
</dbReference>
<gene>
    <name evidence="9 11" type="primary">msrB</name>
    <name evidence="11" type="ORF">DVJ77_03835</name>
</gene>
<dbReference type="GO" id="GO:0033743">
    <property type="term" value="F:peptide-methionine (R)-S-oxide reductase activity"/>
    <property type="evidence" value="ECO:0007669"/>
    <property type="project" value="UniProtKB-UniRule"/>
</dbReference>
<evidence type="ECO:0000256" key="4">
    <source>
        <dbReference type="ARBA" id="ARBA00022723"/>
    </source>
</evidence>
<feature type="active site" description="Nucleophile" evidence="9">
    <location>
        <position position="183"/>
    </location>
</feature>
<dbReference type="InterPro" id="IPR011057">
    <property type="entry name" value="Mss4-like_sf"/>
</dbReference>
<keyword evidence="6 9" id="KW-0560">Oxidoreductase</keyword>
<organism evidence="11 12">
    <name type="scientific">Dyella tabacisoli</name>
    <dbReference type="NCBI Taxonomy" id="2282381"/>
    <lineage>
        <taxon>Bacteria</taxon>
        <taxon>Pseudomonadati</taxon>
        <taxon>Pseudomonadota</taxon>
        <taxon>Gammaproteobacteria</taxon>
        <taxon>Lysobacterales</taxon>
        <taxon>Rhodanobacteraceae</taxon>
        <taxon>Dyella</taxon>
    </lineage>
</organism>
<dbReference type="PROSITE" id="PS51318">
    <property type="entry name" value="TAT"/>
    <property type="match status" value="1"/>
</dbReference>
<feature type="domain" description="MsrB" evidence="10">
    <location>
        <begin position="72"/>
        <end position="194"/>
    </location>
</feature>
<evidence type="ECO:0000313" key="12">
    <source>
        <dbReference type="Proteomes" id="UP000253782"/>
    </source>
</evidence>
<feature type="binding site" evidence="9">
    <location>
        <position position="114"/>
    </location>
    <ligand>
        <name>Zn(2+)</name>
        <dbReference type="ChEBI" id="CHEBI:29105"/>
    </ligand>
</feature>
<dbReference type="OrthoDB" id="9785497at2"/>
<dbReference type="GO" id="GO:0006979">
    <property type="term" value="P:response to oxidative stress"/>
    <property type="evidence" value="ECO:0007669"/>
    <property type="project" value="InterPro"/>
</dbReference>
<comment type="cofactor">
    <cofactor evidence="9">
        <name>Zn(2+)</name>
        <dbReference type="ChEBI" id="CHEBI:29105"/>
    </cofactor>
    <text evidence="9">Binds 1 zinc ion per subunit. The zinc ion is important for the structural integrity of the protein.</text>
</comment>